<dbReference type="EMBL" id="AAXW01000108">
    <property type="protein sequence ID" value="EAZ88083.1"/>
    <property type="molecule type" value="Genomic_DNA"/>
</dbReference>
<dbReference type="InterPro" id="IPR027417">
    <property type="entry name" value="P-loop_NTPase"/>
</dbReference>
<organism evidence="2 3">
    <name type="scientific">Crocosphaera chwakensis CCY0110</name>
    <dbReference type="NCBI Taxonomy" id="391612"/>
    <lineage>
        <taxon>Bacteria</taxon>
        <taxon>Bacillati</taxon>
        <taxon>Cyanobacteriota</taxon>
        <taxon>Cyanophyceae</taxon>
        <taxon>Oscillatoriophycideae</taxon>
        <taxon>Chroococcales</taxon>
        <taxon>Aphanothecaceae</taxon>
        <taxon>Crocosphaera</taxon>
        <taxon>Crocosphaera chwakensis</taxon>
    </lineage>
</organism>
<dbReference type="SUPFAM" id="SSF52540">
    <property type="entry name" value="P-loop containing nucleoside triphosphate hydrolases"/>
    <property type="match status" value="1"/>
</dbReference>
<keyword evidence="1" id="KW-1133">Transmembrane helix</keyword>
<dbReference type="Proteomes" id="UP000003781">
    <property type="component" value="Unassembled WGS sequence"/>
</dbReference>
<sequence length="1054" mass="119178">MSYSESNVERTADTPAPGIPTYGRKPALFFLPFLPSDQVQPILYIALASFVVGGGFGLPLQYCALVMVWFCVIWVALTGFRPWLFTNRFVRLPGAGYLYQPYKFFSLDDSEVLLKKTLSKRKKMITVKNQLGKLKAFRQFQADCDLHGIMEIQLKETVFSVFLLCDAKGHWFASIPFDFGGIHAELYDESVVSTVDAITTFADYLIPGERITFYGGKRTQARRRNQYLSQLRQKSRSRLPINALLTEAERQRMLQLTQKGLRQEWEQKIFCTWHQSRASTRQFDWLGNIINGVAQVWQGFSRTFTGTKDYYQRLTYARLAEDISKTGFIPSMMLLKHRGNLDVSPLLGVSAWEWLWYRFNPANSLPPPIPQLIKVTENELGQFETEVIRHSQNDILSVLLAGSYGKSGSSLPVVHDKRDSLFFNGNYIAAMSLDGGIKQEGKPRSYGTLRTQLRYMFDHLCAPGVRDTEFWVELEPANKTQVRDDLSNTTKQSSASNKYAAQKGEVVNVEATLQQSESLEAQKLLAKGRQPISVGFSALVYRKNLSELDRACQQLAHHFGSVKLIREEQVCWKRWLETLPITTARILTSTCEGVLTFDPRLVFPSSEIPGLLPITLPQPLEKSPTGIEFLCHSQPIYVDVSRNVYNVLICGKKGSGKSSMTFPFIRHALNYGPVLGMDMSLGGDSTFKLICDLYGDRAAYYDLTTTRNNALLYPDLRALPPSEKEKRFGFWKIDTIEFLVALTLGTLNDPFLEQRVRNLIQKAFDAFLADPSIQRRYELAIASGHGTNAWLNQPTLRDFIPYCTVERLGLFDASDLDKRSLNQIRTMCEAKLNDPNIGKVIGYPTEVSTDADLVFFSLAGLNDPTNALIMALIAQKLCFTLGLSHDRSLLAIDECSTILRTSPAFARLIGQRFAVGRKFGQGSMLIGQDLDSVLRTETASQILDNLDITLIGLINAQAAQTYHSKLNIPKRLINQNTSSKYRLWKEEMISHWLLGYNQMFWQVDYASSLLELATLANQPDEKKLKQQYLSSSPTPSEVIDFCQVYADKFLKQVS</sequence>
<gene>
    <name evidence="2" type="ORF">CY0110_14710</name>
</gene>
<dbReference type="RefSeq" id="WP_008278826.1">
    <property type="nucleotide sequence ID" value="NZ_AAXW01000108.1"/>
</dbReference>
<keyword evidence="1" id="KW-0812">Transmembrane</keyword>
<keyword evidence="1" id="KW-0472">Membrane</keyword>
<evidence type="ECO:0000256" key="1">
    <source>
        <dbReference type="SAM" id="Phobius"/>
    </source>
</evidence>
<keyword evidence="3" id="KW-1185">Reference proteome</keyword>
<comment type="caution">
    <text evidence="2">The sequence shown here is derived from an EMBL/GenBank/DDBJ whole genome shotgun (WGS) entry which is preliminary data.</text>
</comment>
<evidence type="ECO:0000313" key="2">
    <source>
        <dbReference type="EMBL" id="EAZ88083.1"/>
    </source>
</evidence>
<feature type="transmembrane region" description="Helical" evidence="1">
    <location>
        <begin position="65"/>
        <end position="84"/>
    </location>
</feature>
<name>A3IZL0_9CHRO</name>
<evidence type="ECO:0000313" key="3">
    <source>
        <dbReference type="Proteomes" id="UP000003781"/>
    </source>
</evidence>
<dbReference type="Gene3D" id="3.40.50.300">
    <property type="entry name" value="P-loop containing nucleotide triphosphate hydrolases"/>
    <property type="match status" value="1"/>
</dbReference>
<proteinExistence type="predicted"/>
<protein>
    <submittedName>
        <fullName evidence="2">Uncharacterized protein</fullName>
    </submittedName>
</protein>
<dbReference type="OrthoDB" id="494122at2"/>
<accession>A3IZL0</accession>
<feature type="transmembrane region" description="Helical" evidence="1">
    <location>
        <begin position="41"/>
        <end position="58"/>
    </location>
</feature>
<dbReference type="AlphaFoldDB" id="A3IZL0"/>
<dbReference type="eggNOG" id="COG0433">
    <property type="taxonomic scope" value="Bacteria"/>
</dbReference>
<reference evidence="2 3" key="1">
    <citation type="submission" date="2007-03" db="EMBL/GenBank/DDBJ databases">
        <authorList>
            <person name="Stal L."/>
            <person name="Ferriera S."/>
            <person name="Johnson J."/>
            <person name="Kravitz S."/>
            <person name="Beeson K."/>
            <person name="Sutton G."/>
            <person name="Rogers Y.-H."/>
            <person name="Friedman R."/>
            <person name="Frazier M."/>
            <person name="Venter J.C."/>
        </authorList>
    </citation>
    <scope>NUCLEOTIDE SEQUENCE [LARGE SCALE GENOMIC DNA]</scope>
    <source>
        <strain evidence="2 3">CCY0110</strain>
    </source>
</reference>